<protein>
    <submittedName>
        <fullName evidence="1">Uncharacterized protein</fullName>
    </submittedName>
</protein>
<proteinExistence type="predicted"/>
<reference evidence="1 2" key="1">
    <citation type="journal article" date="2008" name="Proc. Natl. Acad. Sci. U.S.A.">
        <title>The genome of Clostridium kluyveri, a strict anaerobe with unique metabolic features.</title>
        <authorList>
            <person name="Seedorf H."/>
            <person name="Fricke W.F."/>
            <person name="Veith B."/>
            <person name="Brueggemann H."/>
            <person name="Liesegang H."/>
            <person name="Strittmatter A."/>
            <person name="Miethke M."/>
            <person name="Buckel W."/>
            <person name="Hinderberger J."/>
            <person name="Li F."/>
            <person name="Hagemeier C."/>
            <person name="Thauer R.K."/>
            <person name="Gottschalk G."/>
        </authorList>
    </citation>
    <scope>NUCLEOTIDE SEQUENCE [LARGE SCALE GENOMIC DNA]</scope>
    <source>
        <strain evidence="2">ATCC 8527 / DSM 555 / NCIMB 10680</strain>
    </source>
</reference>
<keyword evidence="2" id="KW-1185">Reference proteome</keyword>
<evidence type="ECO:0000313" key="2">
    <source>
        <dbReference type="Proteomes" id="UP000002411"/>
    </source>
</evidence>
<dbReference type="HOGENOM" id="CLU_2750649_0_0_9"/>
<accession>A5N3E7</accession>
<organism evidence="1 2">
    <name type="scientific">Clostridium kluyveri (strain ATCC 8527 / DSM 555 / NBRC 12016 / NCIMB 10680 / K1)</name>
    <dbReference type="NCBI Taxonomy" id="431943"/>
    <lineage>
        <taxon>Bacteria</taxon>
        <taxon>Bacillati</taxon>
        <taxon>Bacillota</taxon>
        <taxon>Clostridia</taxon>
        <taxon>Eubacteriales</taxon>
        <taxon>Clostridiaceae</taxon>
        <taxon>Clostridium</taxon>
    </lineage>
</organism>
<dbReference type="KEGG" id="ckl:CKL_3653"/>
<dbReference type="Proteomes" id="UP000002411">
    <property type="component" value="Chromosome"/>
</dbReference>
<gene>
    <name evidence="1" type="ordered locus">CKL_3653</name>
</gene>
<name>A5N3E7_CLOK5</name>
<evidence type="ECO:0000313" key="1">
    <source>
        <dbReference type="EMBL" id="EDK35643.1"/>
    </source>
</evidence>
<dbReference type="AlphaFoldDB" id="A5N3E7"/>
<sequence>MLLQQMNEYIKNSRVIEVPFRAFCTWNHELTVYLTNEMRQNDSVEVLTLKLIIICSILKGDLVKSIKGYT</sequence>
<dbReference type="EMBL" id="CP000673">
    <property type="protein sequence ID" value="EDK35643.1"/>
    <property type="molecule type" value="Genomic_DNA"/>
</dbReference>